<dbReference type="Pfam" id="PF19427">
    <property type="entry name" value="Insc_C"/>
    <property type="match status" value="1"/>
</dbReference>
<dbReference type="GO" id="GO:0045176">
    <property type="term" value="P:apical protein localization"/>
    <property type="evidence" value="ECO:0007669"/>
    <property type="project" value="TreeGrafter"/>
</dbReference>
<reference evidence="4" key="1">
    <citation type="submission" date="2011-08" db="EMBL/GenBank/DDBJ databases">
        <authorList>
            <person name="Rombauts S."/>
        </authorList>
    </citation>
    <scope>NUCLEOTIDE SEQUENCE</scope>
    <source>
        <strain evidence="4">London</strain>
    </source>
</reference>
<sequence length="562" mass="63544">MLLKFMSPISMKQMIYSNNQYQTQVCTPSLATSKGAVNRGMPGPGTCVGQWLIETRRRTEMESLSALQAKSVAFEQDSARALGVRCAQISVRKVRFASVQIIDDIDILIDTLPVTCQRLRDCQHDFGIIYGNIVNLIDICARKRPESELKILFKIGDEVRSICGTLNLFMTDFMKKNKVNNAQLEAYLRKLKERLGELVDSTIRWECQIITSGLNRHIESLTLKWSLFALWQLTKNDAYICRIFVQDNCIINRLIKIIASNIVGKPFIGQDQIRAAAFRTLTHLCINPEAIRTIYDRLDMDKHIIIPLQREMSEIVIREITGFLVQITTPFIDYKRSTHKDSYLASFINGTPLDELISSLIKVATETDSHEIFLLITASIANISFYEPELIIRSRTLSILMATTRSKTRLSADTAIKDQIITIMANVSSIDSNEIVKCGALIYLITALQMKPINVQGDEVELAAIERIQQKVSTALTRLASNQNVAGLIYELKGCHRLVQICKEPRERNFSETVLIASLIALRRLCSMLKPEKIKELNAVDLITVNLDQAFLQCSQVSESYV</sequence>
<dbReference type="STRING" id="32264.T1JX46"/>
<accession>T1JX46</accession>
<dbReference type="GO" id="GO:0009786">
    <property type="term" value="P:regulation of asymmetric cell division"/>
    <property type="evidence" value="ECO:0007669"/>
    <property type="project" value="TreeGrafter"/>
</dbReference>
<reference evidence="3" key="2">
    <citation type="submission" date="2015-06" db="UniProtKB">
        <authorList>
            <consortium name="EnsemblMetazoa"/>
        </authorList>
    </citation>
    <scope>IDENTIFICATION</scope>
</reference>
<dbReference type="SUPFAM" id="SSF48371">
    <property type="entry name" value="ARM repeat"/>
    <property type="match status" value="1"/>
</dbReference>
<dbReference type="PANTHER" id="PTHR21386">
    <property type="entry name" value="INSCUTEABLE"/>
    <property type="match status" value="1"/>
</dbReference>
<keyword evidence="4" id="KW-1185">Reference proteome</keyword>
<dbReference type="EMBL" id="CAEY01000824">
    <property type="status" value="NOT_ANNOTATED_CDS"/>
    <property type="molecule type" value="Genomic_DNA"/>
</dbReference>
<dbReference type="InterPro" id="IPR011989">
    <property type="entry name" value="ARM-like"/>
</dbReference>
<dbReference type="Gene3D" id="1.25.10.10">
    <property type="entry name" value="Leucine-rich Repeat Variant"/>
    <property type="match status" value="1"/>
</dbReference>
<dbReference type="GO" id="GO:0008093">
    <property type="term" value="F:cytoskeletal anchor activity"/>
    <property type="evidence" value="ECO:0007669"/>
    <property type="project" value="TreeGrafter"/>
</dbReference>
<dbReference type="Proteomes" id="UP000015104">
    <property type="component" value="Unassembled WGS sequence"/>
</dbReference>
<dbReference type="CDD" id="cd21966">
    <property type="entry name" value="INSC_LBD"/>
    <property type="match status" value="1"/>
</dbReference>
<dbReference type="HOGENOM" id="CLU_034100_1_1_1"/>
<dbReference type="KEGG" id="tut:107371405"/>
<evidence type="ECO:0000313" key="4">
    <source>
        <dbReference type="Proteomes" id="UP000015104"/>
    </source>
</evidence>
<dbReference type="InterPro" id="IPR039921">
    <property type="entry name" value="Inscuteable"/>
</dbReference>
<dbReference type="InterPro" id="IPR045789">
    <property type="entry name" value="Insc_C"/>
</dbReference>
<keyword evidence="1" id="KW-0175">Coiled coil</keyword>
<dbReference type="OrthoDB" id="5796379at2759"/>
<dbReference type="GO" id="GO:0008356">
    <property type="term" value="P:asymmetric cell division"/>
    <property type="evidence" value="ECO:0007669"/>
    <property type="project" value="InterPro"/>
</dbReference>
<evidence type="ECO:0000256" key="1">
    <source>
        <dbReference type="SAM" id="Coils"/>
    </source>
</evidence>
<proteinExistence type="predicted"/>
<dbReference type="InterPro" id="IPR016024">
    <property type="entry name" value="ARM-type_fold"/>
</dbReference>
<protein>
    <recommendedName>
        <fullName evidence="2">Protein inscuteable homologue C-terminal domain-containing protein</fullName>
    </recommendedName>
</protein>
<name>T1JX46_TETUR</name>
<dbReference type="eggNOG" id="ENOG502QRY2">
    <property type="taxonomic scope" value="Eukaryota"/>
</dbReference>
<dbReference type="AlphaFoldDB" id="T1JX46"/>
<dbReference type="GO" id="GO:0000132">
    <property type="term" value="P:establishment of mitotic spindle orientation"/>
    <property type="evidence" value="ECO:0007669"/>
    <property type="project" value="TreeGrafter"/>
</dbReference>
<dbReference type="EnsemblMetazoa" id="tetur02g10660.1">
    <property type="protein sequence ID" value="tetur02g10660.1"/>
    <property type="gene ID" value="tetur02g10660"/>
</dbReference>
<organism evidence="3 4">
    <name type="scientific">Tetranychus urticae</name>
    <name type="common">Two-spotted spider mite</name>
    <dbReference type="NCBI Taxonomy" id="32264"/>
    <lineage>
        <taxon>Eukaryota</taxon>
        <taxon>Metazoa</taxon>
        <taxon>Ecdysozoa</taxon>
        <taxon>Arthropoda</taxon>
        <taxon>Chelicerata</taxon>
        <taxon>Arachnida</taxon>
        <taxon>Acari</taxon>
        <taxon>Acariformes</taxon>
        <taxon>Trombidiformes</taxon>
        <taxon>Prostigmata</taxon>
        <taxon>Eleutherengona</taxon>
        <taxon>Raphignathae</taxon>
        <taxon>Tetranychoidea</taxon>
        <taxon>Tetranychidae</taxon>
        <taxon>Tetranychus</taxon>
    </lineage>
</organism>
<dbReference type="PANTHER" id="PTHR21386:SF0">
    <property type="entry name" value="PROTEIN INSCUTEABLE HOMOLOG"/>
    <property type="match status" value="1"/>
</dbReference>
<evidence type="ECO:0000259" key="2">
    <source>
        <dbReference type="Pfam" id="PF19427"/>
    </source>
</evidence>
<feature type="coiled-coil region" evidence="1">
    <location>
        <begin position="174"/>
        <end position="201"/>
    </location>
</feature>
<dbReference type="GO" id="GO:0045179">
    <property type="term" value="C:apical cortex"/>
    <property type="evidence" value="ECO:0007669"/>
    <property type="project" value="TreeGrafter"/>
</dbReference>
<feature type="domain" description="Protein inscuteable homologue C-terminal" evidence="2">
    <location>
        <begin position="181"/>
        <end position="562"/>
    </location>
</feature>
<gene>
    <name evidence="3" type="primary">107371405</name>
</gene>
<evidence type="ECO:0000313" key="3">
    <source>
        <dbReference type="EnsemblMetazoa" id="tetur02g10660.1"/>
    </source>
</evidence>